<organism evidence="1 2">
    <name type="scientific">Verrucosispora sioxanthis</name>
    <dbReference type="NCBI Taxonomy" id="2499994"/>
    <lineage>
        <taxon>Bacteria</taxon>
        <taxon>Bacillati</taxon>
        <taxon>Actinomycetota</taxon>
        <taxon>Actinomycetes</taxon>
        <taxon>Micromonosporales</taxon>
        <taxon>Micromonosporaceae</taxon>
        <taxon>Micromonospora</taxon>
    </lineage>
</organism>
<comment type="caution">
    <text evidence="1">The sequence shown here is derived from an EMBL/GenBank/DDBJ whole genome shotgun (WGS) entry which is preliminary data.</text>
</comment>
<gene>
    <name evidence="1" type="ORF">ENC19_02160</name>
</gene>
<reference evidence="1 2" key="1">
    <citation type="submission" date="2020-02" db="EMBL/GenBank/DDBJ databases">
        <title>Draft Genome Sequence of Verrucosispora sp. Strain CWR15, Isolated from Gulf of Mexico Sponge.</title>
        <authorList>
            <person name="Kennedy S.J."/>
            <person name="Cella E."/>
            <person name="Azarian T."/>
            <person name="Baker B.J."/>
            <person name="Shaw L.N."/>
        </authorList>
    </citation>
    <scope>NUCLEOTIDE SEQUENCE [LARGE SCALE GENOMIC DNA]</scope>
    <source>
        <strain evidence="1 2">CWR15</strain>
    </source>
</reference>
<evidence type="ECO:0000313" key="2">
    <source>
        <dbReference type="Proteomes" id="UP000478148"/>
    </source>
</evidence>
<name>A0A6M1L0N4_9ACTN</name>
<dbReference type="Proteomes" id="UP000478148">
    <property type="component" value="Unassembled WGS sequence"/>
</dbReference>
<dbReference type="RefSeq" id="WP_164445458.1">
    <property type="nucleotide sequence ID" value="NZ_SAIY01000001.1"/>
</dbReference>
<keyword evidence="2" id="KW-1185">Reference proteome</keyword>
<dbReference type="EMBL" id="SAIY01000001">
    <property type="protein sequence ID" value="NGM11571.1"/>
    <property type="molecule type" value="Genomic_DNA"/>
</dbReference>
<dbReference type="AlphaFoldDB" id="A0A6M1L0N4"/>
<proteinExistence type="predicted"/>
<protein>
    <submittedName>
        <fullName evidence="1">Uncharacterized protein</fullName>
    </submittedName>
</protein>
<evidence type="ECO:0000313" key="1">
    <source>
        <dbReference type="EMBL" id="NGM11571.1"/>
    </source>
</evidence>
<sequence>MPEYVPNDSCDEFPFAGTYEGGTDGRLCADILPLYENGQWVLDEARADKPVTFNEPCVRGHVDVDANSSAGGKYGAFVRNQRVLDTEKFDVHAVS</sequence>
<accession>A0A6M1L0N4</accession>